<feature type="region of interest" description="Disordered" evidence="2">
    <location>
        <begin position="40"/>
        <end position="69"/>
    </location>
</feature>
<dbReference type="AlphaFoldDB" id="A0AAV3NXE3"/>
<evidence type="ECO:0000256" key="1">
    <source>
        <dbReference type="PROSITE-ProRule" id="PRU00047"/>
    </source>
</evidence>
<proteinExistence type="predicted"/>
<keyword evidence="5" id="KW-1185">Reference proteome</keyword>
<organism evidence="4 5">
    <name type="scientific">Lithospermum erythrorhizon</name>
    <name type="common">Purple gromwell</name>
    <name type="synonym">Lithospermum officinale var. erythrorhizon</name>
    <dbReference type="NCBI Taxonomy" id="34254"/>
    <lineage>
        <taxon>Eukaryota</taxon>
        <taxon>Viridiplantae</taxon>
        <taxon>Streptophyta</taxon>
        <taxon>Embryophyta</taxon>
        <taxon>Tracheophyta</taxon>
        <taxon>Spermatophyta</taxon>
        <taxon>Magnoliopsida</taxon>
        <taxon>eudicotyledons</taxon>
        <taxon>Gunneridae</taxon>
        <taxon>Pentapetalae</taxon>
        <taxon>asterids</taxon>
        <taxon>lamiids</taxon>
        <taxon>Boraginales</taxon>
        <taxon>Boraginaceae</taxon>
        <taxon>Boraginoideae</taxon>
        <taxon>Lithospermeae</taxon>
        <taxon>Lithospermum</taxon>
    </lineage>
</organism>
<dbReference type="SMART" id="SM00343">
    <property type="entry name" value="ZnF_C2HC"/>
    <property type="match status" value="1"/>
</dbReference>
<dbReference type="Proteomes" id="UP001454036">
    <property type="component" value="Unassembled WGS sequence"/>
</dbReference>
<dbReference type="EMBL" id="BAABME010015953">
    <property type="protein sequence ID" value="GAA0143791.1"/>
    <property type="molecule type" value="Genomic_DNA"/>
</dbReference>
<dbReference type="InterPro" id="IPR036875">
    <property type="entry name" value="Znf_CCHC_sf"/>
</dbReference>
<dbReference type="GO" id="GO:0003676">
    <property type="term" value="F:nucleic acid binding"/>
    <property type="evidence" value="ECO:0007669"/>
    <property type="project" value="InterPro"/>
</dbReference>
<evidence type="ECO:0000313" key="5">
    <source>
        <dbReference type="Proteomes" id="UP001454036"/>
    </source>
</evidence>
<gene>
    <name evidence="4" type="ORF">LIER_35807</name>
</gene>
<keyword evidence="1" id="KW-0479">Metal-binding</keyword>
<evidence type="ECO:0000259" key="3">
    <source>
        <dbReference type="PROSITE" id="PS50158"/>
    </source>
</evidence>
<dbReference type="PANTHER" id="PTHR46890:SF48">
    <property type="entry name" value="RNA-DIRECTED DNA POLYMERASE"/>
    <property type="match status" value="1"/>
</dbReference>
<dbReference type="SUPFAM" id="SSF57756">
    <property type="entry name" value="Retrovirus zinc finger-like domains"/>
    <property type="match status" value="1"/>
</dbReference>
<dbReference type="PANTHER" id="PTHR46890">
    <property type="entry name" value="NON-LTR RETROLELEMENT REVERSE TRANSCRIPTASE-LIKE PROTEIN-RELATED"/>
    <property type="match status" value="1"/>
</dbReference>
<dbReference type="InterPro" id="IPR036691">
    <property type="entry name" value="Endo/exonu/phosph_ase_sf"/>
</dbReference>
<keyword evidence="1" id="KW-0862">Zinc</keyword>
<accession>A0AAV3NXE3</accession>
<dbReference type="Gene3D" id="3.60.10.10">
    <property type="entry name" value="Endonuclease/exonuclease/phosphatase"/>
    <property type="match status" value="1"/>
</dbReference>
<keyword evidence="1" id="KW-0863">Zinc-finger</keyword>
<sequence length="554" mass="62858">MMTLKVGRAVGSGYLAYERLPHLCFHCGHLGHLIRQCPSIPEGSDPRRQEGSGGAHAQPEEDVDGGVSSPRVLADYSQKEFSGDLVISNVQSSKIEHLLSLNGAEHGYSHAELMRGFYDHHETSKRRHSWNLMRLINGLSTLPTIFMGDFNEVLLSSEHVSQRRHRSNWQMEHFLEVVNDCGIFDIEYEGFQFTWCNNFVSPNSTRARLDMGLANQSWKDSFPEARLTHLSTNNSDHFPILLEVESRVQNGARQKPRFRFEGGRGKTNLITTLQDEAGNWHKDLVDIHDLATRFYTTLFTSQARGNLTFSGQLLSNQLAVEALERMEAIFTNEEVKKCLFSMNGSKAPRPDRMLARFFQHYWATVGDTLCNMVIAKVLADRLKKFLPSVILETQSAFVPDRLITNNILLEYEAHHVIKHKKSGKEGYISIKLDMLKAYDRIERYFLKAMLTKLGFSMKWITLIMTYVESVTYSLLINEEHVGAELQGLKLGTDSNPISHLMFAADILLLGKATTEEPTVIKNILHTYEDCSGQYVSTQKSTVLFSPNFDEQTTG</sequence>
<evidence type="ECO:0000313" key="4">
    <source>
        <dbReference type="EMBL" id="GAA0143791.1"/>
    </source>
</evidence>
<dbReference type="GO" id="GO:0008270">
    <property type="term" value="F:zinc ion binding"/>
    <property type="evidence" value="ECO:0007669"/>
    <property type="project" value="UniProtKB-KW"/>
</dbReference>
<dbReference type="SUPFAM" id="SSF56219">
    <property type="entry name" value="DNase I-like"/>
    <property type="match status" value="1"/>
</dbReference>
<feature type="domain" description="CCHC-type" evidence="3">
    <location>
        <begin position="24"/>
        <end position="39"/>
    </location>
</feature>
<evidence type="ECO:0000256" key="2">
    <source>
        <dbReference type="SAM" id="MobiDB-lite"/>
    </source>
</evidence>
<dbReference type="InterPro" id="IPR001878">
    <property type="entry name" value="Znf_CCHC"/>
</dbReference>
<protein>
    <recommendedName>
        <fullName evidence="3">CCHC-type domain-containing protein</fullName>
    </recommendedName>
</protein>
<dbReference type="InterPro" id="IPR052343">
    <property type="entry name" value="Retrotransposon-Effector_Assoc"/>
</dbReference>
<name>A0AAV3NXE3_LITER</name>
<dbReference type="PROSITE" id="PS50158">
    <property type="entry name" value="ZF_CCHC"/>
    <property type="match status" value="1"/>
</dbReference>
<comment type="caution">
    <text evidence="4">The sequence shown here is derived from an EMBL/GenBank/DDBJ whole genome shotgun (WGS) entry which is preliminary data.</text>
</comment>
<reference evidence="4 5" key="1">
    <citation type="submission" date="2024-01" db="EMBL/GenBank/DDBJ databases">
        <title>The complete chloroplast genome sequence of Lithospermum erythrorhizon: insights into the phylogenetic relationship among Boraginaceae species and the maternal lineages of purple gromwells.</title>
        <authorList>
            <person name="Okada T."/>
            <person name="Watanabe K."/>
        </authorList>
    </citation>
    <scope>NUCLEOTIDE SEQUENCE [LARGE SCALE GENOMIC DNA]</scope>
</reference>